<keyword evidence="5" id="KW-0963">Cytoplasm</keyword>
<dbReference type="EMBL" id="OA568166">
    <property type="protein sequence ID" value="CAD7201223.1"/>
    <property type="molecule type" value="Genomic_DNA"/>
</dbReference>
<dbReference type="InterPro" id="IPR039920">
    <property type="entry name" value="MMS19"/>
</dbReference>
<evidence type="ECO:0000259" key="6">
    <source>
        <dbReference type="Pfam" id="PF12460"/>
    </source>
</evidence>
<feature type="domain" description="MMS19 C-terminal" evidence="6">
    <location>
        <begin position="562"/>
        <end position="962"/>
    </location>
</feature>
<evidence type="ECO:0000256" key="1">
    <source>
        <dbReference type="ARBA" id="ARBA00004123"/>
    </source>
</evidence>
<keyword evidence="5" id="KW-0234">DNA repair</keyword>
<feature type="domain" description="MMS19 N-terminal" evidence="7">
    <location>
        <begin position="62"/>
        <end position="321"/>
    </location>
</feature>
<proteinExistence type="inferred from homology"/>
<dbReference type="Pfam" id="PF12460">
    <property type="entry name" value="MMS19_C"/>
    <property type="match status" value="1"/>
</dbReference>
<comment type="similarity">
    <text evidence="2 5">Belongs to the MET18/MMS19 family.</text>
</comment>
<protein>
    <recommendedName>
        <fullName evidence="5">MMS19 nucleotide excision repair protein</fullName>
    </recommendedName>
</protein>
<dbReference type="Pfam" id="PF14500">
    <property type="entry name" value="MMS19_N"/>
    <property type="match status" value="1"/>
</dbReference>
<dbReference type="PANTHER" id="PTHR12891">
    <property type="entry name" value="DNA REPAIR/TRANSCRIPTION PROTEIN MET18/MMS19"/>
    <property type="match status" value="1"/>
</dbReference>
<accession>A0A7R8VRE3</accession>
<keyword evidence="5" id="KW-0227">DNA damage</keyword>
<organism evidence="8">
    <name type="scientific">Timema douglasi</name>
    <name type="common">Walking stick</name>
    <dbReference type="NCBI Taxonomy" id="61478"/>
    <lineage>
        <taxon>Eukaryota</taxon>
        <taxon>Metazoa</taxon>
        <taxon>Ecdysozoa</taxon>
        <taxon>Arthropoda</taxon>
        <taxon>Hexapoda</taxon>
        <taxon>Insecta</taxon>
        <taxon>Pterygota</taxon>
        <taxon>Neoptera</taxon>
        <taxon>Polyneoptera</taxon>
        <taxon>Phasmatodea</taxon>
        <taxon>Timematodea</taxon>
        <taxon>Timematoidea</taxon>
        <taxon>Timematidae</taxon>
        <taxon>Timema</taxon>
    </lineage>
</organism>
<comment type="subcellular location">
    <subcellularLocation>
        <location evidence="5">Cytoplasm</location>
        <location evidence="5">Cytoskeleton</location>
        <location evidence="5">Spindle</location>
    </subcellularLocation>
    <subcellularLocation>
        <location evidence="1 5">Nucleus</location>
    </subcellularLocation>
</comment>
<keyword evidence="4 5" id="KW-0539">Nucleus</keyword>
<evidence type="ECO:0000256" key="3">
    <source>
        <dbReference type="ARBA" id="ARBA00022737"/>
    </source>
</evidence>
<dbReference type="GO" id="GO:0005819">
    <property type="term" value="C:spindle"/>
    <property type="evidence" value="ECO:0007669"/>
    <property type="project" value="UniProtKB-SubCell"/>
</dbReference>
<dbReference type="GO" id="GO:0006281">
    <property type="term" value="P:DNA repair"/>
    <property type="evidence" value="ECO:0007669"/>
    <property type="project" value="UniProtKB-UniRule"/>
</dbReference>
<name>A0A7R8VRE3_TIMDO</name>
<dbReference type="InterPro" id="IPR016024">
    <property type="entry name" value="ARM-type_fold"/>
</dbReference>
<evidence type="ECO:0000256" key="5">
    <source>
        <dbReference type="RuleBase" id="RU367072"/>
    </source>
</evidence>
<sequence length="1044" mass="118015">MPTDKLSSRLNVDTRKHPNSVENLAPVGNGITDVEGGGRYQGRKNTWSRAHGMISYKLVTLVEHLGDLLTNLNPEFRRKGILTLAYVLDNLPVDFLGPDDLQYLVTFFCDRLKDHHTVIPATLQGIRAIVKMDLPPNSSIFISTTLFQHVQCQQQAVGDRFNLYTILFTLMDKYVKELLSVTPDFVFGVISAIDGERDPRNLMFLFTMLPFFIKTFPLGHLTEEMFEVISCYYPVDFRSFKTDPSSVTREDLASELENCLTAIPDFSELCLPLLMEKLDSSLRIAKLDSLRLLRAACNNFTASALGQHYMELFRLMQSELLPGSDRELKDASLLALSALVRLFSMSALDKHEANWLPDLLAAVYRLAESGLCDVELIMFSPATSVLLEVTRASPAACQVLVSKVIPVLVAQYNFKKGDRERSILLQTLGSFHTVCQEHGDSLSKLYILWQDVFPVFLDASNQPNEDLRRESLKGLTGMAGTLTDESRAQLLSRLCGCITQEVVSSVRYEGVSCLKALAQLYPDQVFKALKDADITPHFDIVDKEDQRKDEQYPCLDEVQRRLECFCHLSTREPFMSYVLPQVLEQITKPQSATCCSVSLHCLRTLVLAPDTPSEVYLYLHKECDAVLTLITSWIAGVSPDNIHQMTFRDKALIEAAADVIRAIVAVLDVSEQNTLLEKFVPIFIGDDPQSTMLDRGKTKFQPLEVKSPPQYSHTVFLLQGVMTGLHHKADIPHKDTLLDKLLELSVHTCDQFVHNAAVSILACSLNKMPCDILTMKIFSESLTVLSSPQYFVQNKLFALNLLAQMVKALLLSGHPSLEPFLKLLVSNLDHKEVGEQAAASFKMLLQEDKYLRQENHCNIKLFYRQRFFYTAVKVLSCNDNLENHSNYLAAWAYLIQGTPHFVISSDLEKILPRLLSLIQQNSPALLSAVEILQDLLRTKHSGLEPQLQTLLLCFLELASLPNNMVWYKSYRSVWTIPRGWYDKQLWVLGHAGFWLVLRENQLLHESTTTTTRHSVISTAQHQTLVKCLTREDKVVDSQLLDMKK</sequence>
<evidence type="ECO:0000313" key="8">
    <source>
        <dbReference type="EMBL" id="CAD7201223.1"/>
    </source>
</evidence>
<comment type="function">
    <text evidence="5">Key component of the cytosolic iron-sulfur protein assembly (CIA) complex, a multiprotein complex that mediates the incorporation of iron-sulfur cluster into apoproteins specifically involved in DNA metabolism and genomic integrity. In the CIA complex, MMS19 acts as an adapter between early-acting CIA components and a subset of cellular target iron-sulfur proteins.</text>
</comment>
<dbReference type="SUPFAM" id="SSF48371">
    <property type="entry name" value="ARM repeat"/>
    <property type="match status" value="1"/>
</dbReference>
<dbReference type="Gene3D" id="1.25.10.10">
    <property type="entry name" value="Leucine-rich Repeat Variant"/>
    <property type="match status" value="2"/>
</dbReference>
<dbReference type="InterPro" id="IPR024687">
    <property type="entry name" value="MMS19_C"/>
</dbReference>
<keyword evidence="5" id="KW-0206">Cytoskeleton</keyword>
<dbReference type="InterPro" id="IPR029240">
    <property type="entry name" value="MMS19_N"/>
</dbReference>
<dbReference type="GO" id="GO:0051604">
    <property type="term" value="P:protein maturation"/>
    <property type="evidence" value="ECO:0007669"/>
    <property type="project" value="UniProtKB-UniRule"/>
</dbReference>
<keyword evidence="3" id="KW-0677">Repeat</keyword>
<dbReference type="GO" id="GO:0005634">
    <property type="term" value="C:nucleus"/>
    <property type="evidence" value="ECO:0007669"/>
    <property type="project" value="UniProtKB-SubCell"/>
</dbReference>
<dbReference type="AlphaFoldDB" id="A0A7R8VRE3"/>
<dbReference type="GO" id="GO:0097361">
    <property type="term" value="C:cytosolic [4Fe-4S] assembly targeting complex"/>
    <property type="evidence" value="ECO:0007669"/>
    <property type="project" value="UniProtKB-UniRule"/>
</dbReference>
<evidence type="ECO:0000259" key="7">
    <source>
        <dbReference type="Pfam" id="PF14500"/>
    </source>
</evidence>
<dbReference type="PANTHER" id="PTHR12891:SF0">
    <property type="entry name" value="MMS19 NUCLEOTIDE EXCISION REPAIR PROTEIN HOMOLOG"/>
    <property type="match status" value="1"/>
</dbReference>
<gene>
    <name evidence="8" type="ORF">TDIB3V08_LOCUS7426</name>
</gene>
<evidence type="ECO:0000256" key="4">
    <source>
        <dbReference type="ARBA" id="ARBA00023242"/>
    </source>
</evidence>
<dbReference type="GO" id="GO:0016226">
    <property type="term" value="P:iron-sulfur cluster assembly"/>
    <property type="evidence" value="ECO:0007669"/>
    <property type="project" value="UniProtKB-UniRule"/>
</dbReference>
<comment type="subunit">
    <text evidence="5">Component of the CIA complex.</text>
</comment>
<evidence type="ECO:0000256" key="2">
    <source>
        <dbReference type="ARBA" id="ARBA00009340"/>
    </source>
</evidence>
<dbReference type="InterPro" id="IPR011989">
    <property type="entry name" value="ARM-like"/>
</dbReference>
<reference evidence="8" key="1">
    <citation type="submission" date="2020-11" db="EMBL/GenBank/DDBJ databases">
        <authorList>
            <person name="Tran Van P."/>
        </authorList>
    </citation>
    <scope>NUCLEOTIDE SEQUENCE</scope>
</reference>